<dbReference type="Pfam" id="PF00069">
    <property type="entry name" value="Pkinase"/>
    <property type="match status" value="1"/>
</dbReference>
<dbReference type="InterPro" id="IPR000961">
    <property type="entry name" value="AGC-kinase_C"/>
</dbReference>
<keyword evidence="4 7" id="KW-0547">Nucleotide-binding</keyword>
<dbReference type="InterPro" id="IPR045270">
    <property type="entry name" value="STKc_AGC"/>
</dbReference>
<dbReference type="PROSITE" id="PS51285">
    <property type="entry name" value="AGC_KINASE_CTER"/>
    <property type="match status" value="1"/>
</dbReference>
<evidence type="ECO:0000256" key="5">
    <source>
        <dbReference type="ARBA" id="ARBA00022777"/>
    </source>
</evidence>
<name>D2VHS4_NAEGR</name>
<dbReference type="OrthoDB" id="10254016at2759"/>
<gene>
    <name evidence="11" type="ORF">NAEGRDRAFT_80014</name>
</gene>
<dbReference type="GeneID" id="8863272"/>
<dbReference type="VEuPathDB" id="AmoebaDB:NAEGRDRAFT_80014"/>
<dbReference type="CDD" id="cd05123">
    <property type="entry name" value="STKc_AGC"/>
    <property type="match status" value="1"/>
</dbReference>
<dbReference type="STRING" id="5762.D2VHS4"/>
<evidence type="ECO:0000259" key="10">
    <source>
        <dbReference type="PROSITE" id="PS51285"/>
    </source>
</evidence>
<evidence type="ECO:0000256" key="3">
    <source>
        <dbReference type="ARBA" id="ARBA00022679"/>
    </source>
</evidence>
<keyword evidence="3" id="KW-0808">Transferase</keyword>
<dbReference type="InterPro" id="IPR011009">
    <property type="entry name" value="Kinase-like_dom_sf"/>
</dbReference>
<feature type="domain" description="Protein kinase" evidence="9">
    <location>
        <begin position="277"/>
        <end position="563"/>
    </location>
</feature>
<feature type="compositionally biased region" description="Polar residues" evidence="8">
    <location>
        <begin position="84"/>
        <end position="93"/>
    </location>
</feature>
<keyword evidence="12" id="KW-1185">Reference proteome</keyword>
<evidence type="ECO:0000313" key="11">
    <source>
        <dbReference type="EMBL" id="EFC43724.1"/>
    </source>
</evidence>
<evidence type="ECO:0000256" key="6">
    <source>
        <dbReference type="ARBA" id="ARBA00022840"/>
    </source>
</evidence>
<dbReference type="EMBL" id="GG738872">
    <property type="protein sequence ID" value="EFC43724.1"/>
    <property type="molecule type" value="Genomic_DNA"/>
</dbReference>
<dbReference type="Gene3D" id="1.10.510.10">
    <property type="entry name" value="Transferase(Phosphotransferase) domain 1"/>
    <property type="match status" value="2"/>
</dbReference>
<evidence type="ECO:0000259" key="9">
    <source>
        <dbReference type="PROSITE" id="PS50011"/>
    </source>
</evidence>
<dbReference type="GO" id="GO:0005524">
    <property type="term" value="F:ATP binding"/>
    <property type="evidence" value="ECO:0007669"/>
    <property type="project" value="UniProtKB-UniRule"/>
</dbReference>
<feature type="region of interest" description="Disordered" evidence="8">
    <location>
        <begin position="215"/>
        <end position="253"/>
    </location>
</feature>
<dbReference type="KEGG" id="ngr:NAEGRDRAFT_80014"/>
<dbReference type="RefSeq" id="XP_002676468.1">
    <property type="nucleotide sequence ID" value="XM_002676422.1"/>
</dbReference>
<dbReference type="InterPro" id="IPR017441">
    <property type="entry name" value="Protein_kinase_ATP_BS"/>
</dbReference>
<dbReference type="InterPro" id="IPR000719">
    <property type="entry name" value="Prot_kinase_dom"/>
</dbReference>
<feature type="region of interest" description="Disordered" evidence="8">
    <location>
        <begin position="83"/>
        <end position="117"/>
    </location>
</feature>
<feature type="compositionally biased region" description="Low complexity" evidence="8">
    <location>
        <begin position="215"/>
        <end position="246"/>
    </location>
</feature>
<dbReference type="PANTHER" id="PTHR24351">
    <property type="entry name" value="RIBOSOMAL PROTEIN S6 KINASE"/>
    <property type="match status" value="1"/>
</dbReference>
<reference evidence="11 12" key="1">
    <citation type="journal article" date="2010" name="Cell">
        <title>The genome of Naegleria gruberi illuminates early eukaryotic versatility.</title>
        <authorList>
            <person name="Fritz-Laylin L.K."/>
            <person name="Prochnik S.E."/>
            <person name="Ginger M.L."/>
            <person name="Dacks J.B."/>
            <person name="Carpenter M.L."/>
            <person name="Field M.C."/>
            <person name="Kuo A."/>
            <person name="Paredez A."/>
            <person name="Chapman J."/>
            <person name="Pham J."/>
            <person name="Shu S."/>
            <person name="Neupane R."/>
            <person name="Cipriano M."/>
            <person name="Mancuso J."/>
            <person name="Tu H."/>
            <person name="Salamov A."/>
            <person name="Lindquist E."/>
            <person name="Shapiro H."/>
            <person name="Lucas S."/>
            <person name="Grigoriev I.V."/>
            <person name="Cande W.Z."/>
            <person name="Fulton C."/>
            <person name="Rokhsar D.S."/>
            <person name="Dawson S.C."/>
        </authorList>
    </citation>
    <scope>NUCLEOTIDE SEQUENCE [LARGE SCALE GENOMIC DNA]</scope>
    <source>
        <strain evidence="11 12">NEG-M</strain>
    </source>
</reference>
<feature type="binding site" evidence="7">
    <location>
        <position position="306"/>
    </location>
    <ligand>
        <name>ATP</name>
        <dbReference type="ChEBI" id="CHEBI:30616"/>
    </ligand>
</feature>
<evidence type="ECO:0000256" key="7">
    <source>
        <dbReference type="PROSITE-ProRule" id="PRU10141"/>
    </source>
</evidence>
<keyword evidence="5" id="KW-0418">Kinase</keyword>
<dbReference type="FunFam" id="3.30.200.20:FF:000042">
    <property type="entry name" value="Aurora kinase A"/>
    <property type="match status" value="1"/>
</dbReference>
<organism evidence="12">
    <name type="scientific">Naegleria gruberi</name>
    <name type="common">Amoeba</name>
    <dbReference type="NCBI Taxonomy" id="5762"/>
    <lineage>
        <taxon>Eukaryota</taxon>
        <taxon>Discoba</taxon>
        <taxon>Heterolobosea</taxon>
        <taxon>Tetramitia</taxon>
        <taxon>Eutetramitia</taxon>
        <taxon>Vahlkampfiidae</taxon>
        <taxon>Naegleria</taxon>
    </lineage>
</organism>
<keyword evidence="1" id="KW-0723">Serine/threonine-protein kinase</keyword>
<evidence type="ECO:0000256" key="4">
    <source>
        <dbReference type="ARBA" id="ARBA00022741"/>
    </source>
</evidence>
<dbReference type="eggNOG" id="KOG0598">
    <property type="taxonomic scope" value="Eukaryota"/>
</dbReference>
<dbReference type="Gene3D" id="3.30.200.20">
    <property type="entry name" value="Phosphorylase Kinase, domain 1"/>
    <property type="match status" value="1"/>
</dbReference>
<evidence type="ECO:0000256" key="8">
    <source>
        <dbReference type="SAM" id="MobiDB-lite"/>
    </source>
</evidence>
<dbReference type="Proteomes" id="UP000006671">
    <property type="component" value="Unassembled WGS sequence"/>
</dbReference>
<dbReference type="SUPFAM" id="SSF56112">
    <property type="entry name" value="Protein kinase-like (PK-like)"/>
    <property type="match status" value="1"/>
</dbReference>
<keyword evidence="6 7" id="KW-0067">ATP-binding</keyword>
<dbReference type="InterPro" id="IPR008271">
    <property type="entry name" value="Ser/Thr_kinase_AS"/>
</dbReference>
<dbReference type="PROSITE" id="PS50011">
    <property type="entry name" value="PROTEIN_KINASE_DOM"/>
    <property type="match status" value="1"/>
</dbReference>
<dbReference type="PROSITE" id="PS00107">
    <property type="entry name" value="PROTEIN_KINASE_ATP"/>
    <property type="match status" value="1"/>
</dbReference>
<protein>
    <submittedName>
        <fullName evidence="11">Uncharacterized protein</fullName>
    </submittedName>
</protein>
<evidence type="ECO:0000313" key="12">
    <source>
        <dbReference type="Proteomes" id="UP000006671"/>
    </source>
</evidence>
<evidence type="ECO:0000256" key="1">
    <source>
        <dbReference type="ARBA" id="ARBA00022527"/>
    </source>
</evidence>
<dbReference type="InParanoid" id="D2VHS4"/>
<feature type="compositionally biased region" description="Low complexity" evidence="8">
    <location>
        <begin position="94"/>
        <end position="113"/>
    </location>
</feature>
<dbReference type="AlphaFoldDB" id="D2VHS4"/>
<dbReference type="GO" id="GO:0004674">
    <property type="term" value="F:protein serine/threonine kinase activity"/>
    <property type="evidence" value="ECO:0007669"/>
    <property type="project" value="UniProtKB-KW"/>
</dbReference>
<accession>D2VHS4</accession>
<dbReference type="SMART" id="SM00220">
    <property type="entry name" value="S_TKc"/>
    <property type="match status" value="1"/>
</dbReference>
<dbReference type="PROSITE" id="PS00108">
    <property type="entry name" value="PROTEIN_KINASE_ST"/>
    <property type="match status" value="1"/>
</dbReference>
<evidence type="ECO:0000256" key="2">
    <source>
        <dbReference type="ARBA" id="ARBA00022553"/>
    </source>
</evidence>
<sequence>MSVRRKFEKVWGGKEGKGSEIQQDILSKQTPRISFELVKINRRGARQKRELVFSDDGISNMKGKSRQWYFHITDLFGIEPGPLNNASNSSSQVSTPTTNLSSSQSLSNTNSNNNGGGKPTLFLKVIKKYQFECESDEQLDRITKVFYQLYSDRLPINNAQQYNGYGAYIGDYVSQMNMASTFNPPSNSSPSGHITPTATAISTITTKGIDQQYTSTSTSTTIGNSSSSTTNVSSGGNSSTSSSSTGQFGGQDHEAPTLHQQQQLAAFMGKKIGIHSFELLKVIGEGSFSKVCLVRKKDTRQIYALKVLDKSEIKRRNQVEHTITEKRVLSNHRHPFIIKMYHSFQAEDKLYMCLQFIPGGELFGHLRRVHRFPLELTKFYLCEVILAIEYLHSNDIIYRDLKPENILLNSDGHIKLTDFGLAKEGITSVGGNSSGTKTRTFCGTPDYLSPEIIKGMPHGKAVDYWSMGVLLFEFLTGRSPFRGSNRKELYEQIIHTHPVYPKEITEATSRTITVYDDPIKGVKYAQPVERSVVVDLLDRLLVKKPEERLGANGIEEIKSHPFFDDIDWDLMLQKQIPPPFKPPLSDNPNENLQKILGNNISENGTLVADNLLNAKEQGMIMPKTPFKASQSPSFSGFSYNDPGDAGYLSSVIDSNPNNSDL</sequence>
<feature type="domain" description="AGC-kinase C-terminal" evidence="10">
    <location>
        <begin position="564"/>
        <end position="649"/>
    </location>
</feature>
<proteinExistence type="predicted"/>
<keyword evidence="2" id="KW-0597">Phosphoprotein</keyword>
<dbReference type="FunFam" id="1.10.510.10:FF:000465">
    <property type="entry name" value="Non-specific serine/threonine protein kinase"/>
    <property type="match status" value="1"/>
</dbReference>